<accession>J7RWA0</accession>
<reference evidence="1 2" key="1">
    <citation type="journal article" date="2012" name="Appl. Environ. Microbiol.">
        <title>Short-read sequencing for genomic analysis of the brown rot fungus Fibroporia radiculosa.</title>
        <authorList>
            <person name="Tang J.D."/>
            <person name="Perkins A.D."/>
            <person name="Sonstegard T.S."/>
            <person name="Schroeder S.G."/>
            <person name="Burgess S.C."/>
            <person name="Diehl S.V."/>
        </authorList>
    </citation>
    <scope>NUCLEOTIDE SEQUENCE [LARGE SCALE GENOMIC DNA]</scope>
    <source>
        <strain evidence="1 2">TFFH 294</strain>
    </source>
</reference>
<dbReference type="Proteomes" id="UP000006352">
    <property type="component" value="Unassembled WGS sequence"/>
</dbReference>
<keyword evidence="2" id="KW-1185">Reference proteome</keyword>
<sequence length="12" mass="1476">MIEMECDVKHIK</sequence>
<dbReference type="EMBL" id="HE797689">
    <property type="protein sequence ID" value="CCM07195.1"/>
    <property type="molecule type" value="Genomic_DNA"/>
</dbReference>
<dbReference type="InParanoid" id="J7RWA0"/>
<organism evidence="1 2">
    <name type="scientific">Fibroporia radiculosa</name>
    <dbReference type="NCBI Taxonomy" id="599839"/>
    <lineage>
        <taxon>Eukaryota</taxon>
        <taxon>Fungi</taxon>
        <taxon>Dikarya</taxon>
        <taxon>Basidiomycota</taxon>
        <taxon>Agaricomycotina</taxon>
        <taxon>Agaricomycetes</taxon>
        <taxon>Polyporales</taxon>
        <taxon>Fibroporiaceae</taxon>
        <taxon>Fibroporia</taxon>
    </lineage>
</organism>
<evidence type="ECO:0000313" key="2">
    <source>
        <dbReference type="Proteomes" id="UP000006352"/>
    </source>
</evidence>
<name>J7RWA0_9APHY</name>
<protein>
    <submittedName>
        <fullName evidence="1">Uncharacterized protein</fullName>
    </submittedName>
</protein>
<gene>
    <name evidence="1" type="ORF">FIBRA_09536</name>
</gene>
<dbReference type="HOGENOM" id="CLU_222514_0_0_1"/>
<evidence type="ECO:0000313" key="1">
    <source>
        <dbReference type="EMBL" id="CCM07195.1"/>
    </source>
</evidence>
<proteinExistence type="predicted"/>